<reference evidence="1" key="1">
    <citation type="journal article" date="2022" name="Int. J. Mol. Sci.">
        <title>Draft Genome of Tanacetum Coccineum: Genomic Comparison of Closely Related Tanacetum-Family Plants.</title>
        <authorList>
            <person name="Yamashiro T."/>
            <person name="Shiraishi A."/>
            <person name="Nakayama K."/>
            <person name="Satake H."/>
        </authorList>
    </citation>
    <scope>NUCLEOTIDE SEQUENCE</scope>
</reference>
<protein>
    <submittedName>
        <fullName evidence="1">DNA-directed DNA polymerase</fullName>
    </submittedName>
</protein>
<dbReference type="InterPro" id="IPR021109">
    <property type="entry name" value="Peptidase_aspartic_dom_sf"/>
</dbReference>
<comment type="caution">
    <text evidence="1">The sequence shown here is derived from an EMBL/GenBank/DDBJ whole genome shotgun (WGS) entry which is preliminary data.</text>
</comment>
<evidence type="ECO:0000313" key="1">
    <source>
        <dbReference type="EMBL" id="GJS95420.1"/>
    </source>
</evidence>
<organism evidence="1 2">
    <name type="scientific">Tanacetum coccineum</name>
    <dbReference type="NCBI Taxonomy" id="301880"/>
    <lineage>
        <taxon>Eukaryota</taxon>
        <taxon>Viridiplantae</taxon>
        <taxon>Streptophyta</taxon>
        <taxon>Embryophyta</taxon>
        <taxon>Tracheophyta</taxon>
        <taxon>Spermatophyta</taxon>
        <taxon>Magnoliopsida</taxon>
        <taxon>eudicotyledons</taxon>
        <taxon>Gunneridae</taxon>
        <taxon>Pentapetalae</taxon>
        <taxon>asterids</taxon>
        <taxon>campanulids</taxon>
        <taxon>Asterales</taxon>
        <taxon>Asteraceae</taxon>
        <taxon>Asteroideae</taxon>
        <taxon>Anthemideae</taxon>
        <taxon>Anthemidinae</taxon>
        <taxon>Tanacetum</taxon>
    </lineage>
</organism>
<dbReference type="Gene3D" id="2.40.70.10">
    <property type="entry name" value="Acid Proteases"/>
    <property type="match status" value="1"/>
</dbReference>
<reference evidence="1" key="2">
    <citation type="submission" date="2022-01" db="EMBL/GenBank/DDBJ databases">
        <authorList>
            <person name="Yamashiro T."/>
            <person name="Shiraishi A."/>
            <person name="Satake H."/>
            <person name="Nakayama K."/>
        </authorList>
    </citation>
    <scope>NUCLEOTIDE SEQUENCE</scope>
</reference>
<sequence>MTRSSTKKLFTPFKEPKREFQLSRKLLKTLSLDESRSHEFNLFSDLEEYSKEEVAETMVETMEHISDHEDANEHIEKDLEIIDLFHIPNITQDHVMLRAFLMSLTRAASRWLRNKPSGSITTWEDRNTKTKSTKTFDGLAAIQARLNNLGREIKKVNEKVYAAQVGCKQWGYRAADPGFYQRNNANPSYQEQRQSMEETLSKFMSESTKRRKENYDVLQEIGFGSLPSSTEANPRDHVKSISTTAGVGSNPIWRIGSHQYVEKKGSYGPQFSKDYSYGASHINNSIPQKEKDPGSFTLPCYINNVCFDNALADLGASLTVELADRTVKYPKGIAENVLVGIGKFIFPLDFIILDMPEVVKVPLILGRPFLSTAHDKIDMFKKKITLRVGDEKIIFKSVKPASSMIKRVYILSLSERMELDLKARLMGETLVLNRTLDPLYGDYIELNDLNVPLELRRDQVDDLMPTIEEGEMATEIKTWEILFLENHSTKLHAWKQEGLMD</sequence>
<dbReference type="PANTHER" id="PTHR33067:SF9">
    <property type="entry name" value="RNA-DIRECTED DNA POLYMERASE"/>
    <property type="match status" value="1"/>
</dbReference>
<keyword evidence="1" id="KW-0548">Nucleotidyltransferase</keyword>
<proteinExistence type="predicted"/>
<keyword evidence="1" id="KW-0808">Transferase</keyword>
<dbReference type="CDD" id="cd00303">
    <property type="entry name" value="retropepsin_like"/>
    <property type="match status" value="1"/>
</dbReference>
<gene>
    <name evidence="1" type="ORF">Tco_0802388</name>
</gene>
<evidence type="ECO:0000313" key="2">
    <source>
        <dbReference type="Proteomes" id="UP001151760"/>
    </source>
</evidence>
<accession>A0ABQ4ZZJ2</accession>
<name>A0ABQ4ZZJ2_9ASTR</name>
<dbReference type="PANTHER" id="PTHR33067">
    <property type="entry name" value="RNA-DIRECTED DNA POLYMERASE-RELATED"/>
    <property type="match status" value="1"/>
</dbReference>
<keyword evidence="1" id="KW-0239">DNA-directed DNA polymerase</keyword>
<dbReference type="EMBL" id="BQNB010011808">
    <property type="protein sequence ID" value="GJS95420.1"/>
    <property type="molecule type" value="Genomic_DNA"/>
</dbReference>
<keyword evidence="2" id="KW-1185">Reference proteome</keyword>
<dbReference type="GO" id="GO:0003887">
    <property type="term" value="F:DNA-directed DNA polymerase activity"/>
    <property type="evidence" value="ECO:0007669"/>
    <property type="project" value="UniProtKB-KW"/>
</dbReference>
<dbReference type="Proteomes" id="UP001151760">
    <property type="component" value="Unassembled WGS sequence"/>
</dbReference>